<dbReference type="EMBL" id="LR796237">
    <property type="protein sequence ID" value="CAB4129985.1"/>
    <property type="molecule type" value="Genomic_DNA"/>
</dbReference>
<evidence type="ECO:0000313" key="1">
    <source>
        <dbReference type="EMBL" id="CAB4129985.1"/>
    </source>
</evidence>
<proteinExistence type="predicted"/>
<accession>A0A6J5L7K3</accession>
<organism evidence="1">
    <name type="scientific">uncultured Caudovirales phage</name>
    <dbReference type="NCBI Taxonomy" id="2100421"/>
    <lineage>
        <taxon>Viruses</taxon>
        <taxon>Duplodnaviria</taxon>
        <taxon>Heunggongvirae</taxon>
        <taxon>Uroviricota</taxon>
        <taxon>Caudoviricetes</taxon>
        <taxon>Peduoviridae</taxon>
        <taxon>Maltschvirus</taxon>
        <taxon>Maltschvirus maltsch</taxon>
    </lineage>
</organism>
<reference evidence="1" key="1">
    <citation type="submission" date="2020-04" db="EMBL/GenBank/DDBJ databases">
        <authorList>
            <person name="Chiriac C."/>
            <person name="Salcher M."/>
            <person name="Ghai R."/>
            <person name="Kavagutti S V."/>
        </authorList>
    </citation>
    <scope>NUCLEOTIDE SEQUENCE</scope>
</reference>
<name>A0A6J5L7K3_9CAUD</name>
<protein>
    <submittedName>
        <fullName evidence="1">Uncharacterized protein</fullName>
    </submittedName>
</protein>
<gene>
    <name evidence="1" type="ORF">UFOVP116_212</name>
</gene>
<sequence length="77" mass="8757">MSVIYIVQGLGIGDNPEEFETICAFTLRSDAERWVADAKVQDAIDFEDSYEDADFEYRIIAVGYNKSYAEFNNSSIE</sequence>